<dbReference type="PROSITE" id="PS00232">
    <property type="entry name" value="CADHERIN_1"/>
    <property type="match status" value="2"/>
</dbReference>
<keyword evidence="7" id="KW-0472">Membrane</keyword>
<dbReference type="PANTHER" id="PTHR24028">
    <property type="entry name" value="CADHERIN-87A"/>
    <property type="match status" value="1"/>
</dbReference>
<keyword evidence="2" id="KW-0812">Transmembrane</keyword>
<feature type="non-terminal residue" evidence="11">
    <location>
        <position position="1"/>
    </location>
</feature>
<evidence type="ECO:0000256" key="2">
    <source>
        <dbReference type="ARBA" id="ARBA00022692"/>
    </source>
</evidence>
<feature type="domain" description="Cadherin" evidence="10">
    <location>
        <begin position="11"/>
        <end position="59"/>
    </location>
</feature>
<dbReference type="Gene3D" id="2.60.40.60">
    <property type="entry name" value="Cadherins"/>
    <property type="match status" value="2"/>
</dbReference>
<keyword evidence="3" id="KW-0677">Repeat</keyword>
<evidence type="ECO:0000313" key="11">
    <source>
        <dbReference type="EMBL" id="ETE55907.1"/>
    </source>
</evidence>
<evidence type="ECO:0000313" key="12">
    <source>
        <dbReference type="Proteomes" id="UP000018936"/>
    </source>
</evidence>
<evidence type="ECO:0000256" key="8">
    <source>
        <dbReference type="ARBA" id="ARBA00023180"/>
    </source>
</evidence>
<dbReference type="InterPro" id="IPR015919">
    <property type="entry name" value="Cadherin-like_sf"/>
</dbReference>
<evidence type="ECO:0000256" key="4">
    <source>
        <dbReference type="ARBA" id="ARBA00022837"/>
    </source>
</evidence>
<evidence type="ECO:0000256" key="5">
    <source>
        <dbReference type="ARBA" id="ARBA00022889"/>
    </source>
</evidence>
<keyword evidence="8" id="KW-0325">Glycoprotein</keyword>
<comment type="subcellular location">
    <subcellularLocation>
        <location evidence="1">Membrane</location>
        <topology evidence="1">Single-pass membrane protein</topology>
    </subcellularLocation>
</comment>
<evidence type="ECO:0000256" key="3">
    <source>
        <dbReference type="ARBA" id="ARBA00022737"/>
    </source>
</evidence>
<dbReference type="GO" id="GO:0005509">
    <property type="term" value="F:calcium ion binding"/>
    <property type="evidence" value="ECO:0007669"/>
    <property type="project" value="UniProtKB-UniRule"/>
</dbReference>
<sequence>KRDSANKYVELVLEKQLDRESESVITLTLTALDGGNPAKTGTAKIQITVIDANDNPPVFSQKVYKISLKENASKGSTVIQVKATDKDEGSNGQINYCFSNIADNAHHKFDLHPENGLITIQEELDFEETWKYTIAIEARDGGGLVAHCNVEIKLLDVNDNAP</sequence>
<feature type="domain" description="Cadherin" evidence="10">
    <location>
        <begin position="60"/>
        <end position="162"/>
    </location>
</feature>
<dbReference type="FunFam" id="2.60.40.60:FF:000002">
    <property type="entry name" value="Protocadherin alpha 2"/>
    <property type="match status" value="1"/>
</dbReference>
<comment type="caution">
    <text evidence="11">The sequence shown here is derived from an EMBL/GenBank/DDBJ whole genome shotgun (WGS) entry which is preliminary data.</text>
</comment>
<evidence type="ECO:0000256" key="1">
    <source>
        <dbReference type="ARBA" id="ARBA00004167"/>
    </source>
</evidence>
<accession>V8N2X0</accession>
<dbReference type="Pfam" id="PF00028">
    <property type="entry name" value="Cadherin"/>
    <property type="match status" value="1"/>
</dbReference>
<dbReference type="SMART" id="SM00112">
    <property type="entry name" value="CA"/>
    <property type="match status" value="2"/>
</dbReference>
<evidence type="ECO:0000259" key="10">
    <source>
        <dbReference type="PROSITE" id="PS50268"/>
    </source>
</evidence>
<proteinExistence type="predicted"/>
<keyword evidence="6" id="KW-1133">Transmembrane helix</keyword>
<keyword evidence="4 9" id="KW-0106">Calcium</keyword>
<dbReference type="GO" id="GO:0005886">
    <property type="term" value="C:plasma membrane"/>
    <property type="evidence" value="ECO:0007669"/>
    <property type="project" value="InterPro"/>
</dbReference>
<dbReference type="EMBL" id="AZIM01069881">
    <property type="protein sequence ID" value="ETE55907.1"/>
    <property type="molecule type" value="Genomic_DNA"/>
</dbReference>
<dbReference type="PRINTS" id="PR00205">
    <property type="entry name" value="CADHERIN"/>
</dbReference>
<dbReference type="InterPro" id="IPR050174">
    <property type="entry name" value="Protocadherin/Cadherin-CA"/>
</dbReference>
<dbReference type="PANTHER" id="PTHR24028:SF73">
    <property type="entry name" value="PROTOCADHERIN GAMMA-B3-RELATED"/>
    <property type="match status" value="1"/>
</dbReference>
<keyword evidence="12" id="KW-1185">Reference proteome</keyword>
<dbReference type="OrthoDB" id="6252479at2759"/>
<dbReference type="GO" id="GO:0007156">
    <property type="term" value="P:homophilic cell adhesion via plasma membrane adhesion molecules"/>
    <property type="evidence" value="ECO:0007669"/>
    <property type="project" value="InterPro"/>
</dbReference>
<protein>
    <submittedName>
        <fullName evidence="11">Protocadherin gamma-B7</fullName>
    </submittedName>
</protein>
<organism evidence="11 12">
    <name type="scientific">Ophiophagus hannah</name>
    <name type="common">King cobra</name>
    <name type="synonym">Naja hannah</name>
    <dbReference type="NCBI Taxonomy" id="8665"/>
    <lineage>
        <taxon>Eukaryota</taxon>
        <taxon>Metazoa</taxon>
        <taxon>Chordata</taxon>
        <taxon>Craniata</taxon>
        <taxon>Vertebrata</taxon>
        <taxon>Euteleostomi</taxon>
        <taxon>Lepidosauria</taxon>
        <taxon>Squamata</taxon>
        <taxon>Bifurcata</taxon>
        <taxon>Unidentata</taxon>
        <taxon>Episquamata</taxon>
        <taxon>Toxicofera</taxon>
        <taxon>Serpentes</taxon>
        <taxon>Colubroidea</taxon>
        <taxon>Elapidae</taxon>
        <taxon>Elapinae</taxon>
        <taxon>Ophiophagus</taxon>
    </lineage>
</organism>
<evidence type="ECO:0000256" key="9">
    <source>
        <dbReference type="PROSITE-ProRule" id="PRU00043"/>
    </source>
</evidence>
<dbReference type="AlphaFoldDB" id="V8N2X0"/>
<name>V8N2X0_OPHHA</name>
<evidence type="ECO:0000256" key="6">
    <source>
        <dbReference type="ARBA" id="ARBA00022989"/>
    </source>
</evidence>
<dbReference type="CDD" id="cd11304">
    <property type="entry name" value="Cadherin_repeat"/>
    <property type="match status" value="2"/>
</dbReference>
<dbReference type="InterPro" id="IPR002126">
    <property type="entry name" value="Cadherin-like_dom"/>
</dbReference>
<evidence type="ECO:0000256" key="7">
    <source>
        <dbReference type="ARBA" id="ARBA00023136"/>
    </source>
</evidence>
<keyword evidence="5" id="KW-0130">Cell adhesion</keyword>
<feature type="non-terminal residue" evidence="11">
    <location>
        <position position="162"/>
    </location>
</feature>
<gene>
    <name evidence="11" type="primary">PCDHGB7</name>
    <name evidence="11" type="ORF">L345_18384</name>
</gene>
<dbReference type="SUPFAM" id="SSF49313">
    <property type="entry name" value="Cadherin-like"/>
    <property type="match status" value="2"/>
</dbReference>
<dbReference type="PROSITE" id="PS50268">
    <property type="entry name" value="CADHERIN_2"/>
    <property type="match status" value="2"/>
</dbReference>
<reference evidence="11 12" key="1">
    <citation type="journal article" date="2013" name="Proc. Natl. Acad. Sci. U.S.A.">
        <title>The king cobra genome reveals dynamic gene evolution and adaptation in the snake venom system.</title>
        <authorList>
            <person name="Vonk F.J."/>
            <person name="Casewell N.R."/>
            <person name="Henkel C.V."/>
            <person name="Heimberg A.M."/>
            <person name="Jansen H.J."/>
            <person name="McCleary R.J."/>
            <person name="Kerkkamp H.M."/>
            <person name="Vos R.A."/>
            <person name="Guerreiro I."/>
            <person name="Calvete J.J."/>
            <person name="Wuster W."/>
            <person name="Woods A.E."/>
            <person name="Logan J.M."/>
            <person name="Harrison R.A."/>
            <person name="Castoe T.A."/>
            <person name="de Koning A.P."/>
            <person name="Pollock D.D."/>
            <person name="Yandell M."/>
            <person name="Calderon D."/>
            <person name="Renjifo C."/>
            <person name="Currier R.B."/>
            <person name="Salgado D."/>
            <person name="Pla D."/>
            <person name="Sanz L."/>
            <person name="Hyder A.S."/>
            <person name="Ribeiro J.M."/>
            <person name="Arntzen J.W."/>
            <person name="van den Thillart G.E."/>
            <person name="Boetzer M."/>
            <person name="Pirovano W."/>
            <person name="Dirks R.P."/>
            <person name="Spaink H.P."/>
            <person name="Duboule D."/>
            <person name="McGlinn E."/>
            <person name="Kini R.M."/>
            <person name="Richardson M.K."/>
        </authorList>
    </citation>
    <scope>NUCLEOTIDE SEQUENCE</scope>
    <source>
        <tissue evidence="11">Blood</tissue>
    </source>
</reference>
<dbReference type="InterPro" id="IPR020894">
    <property type="entry name" value="Cadherin_CS"/>
</dbReference>
<dbReference type="Proteomes" id="UP000018936">
    <property type="component" value="Unassembled WGS sequence"/>
</dbReference>